<evidence type="ECO:0000313" key="1">
    <source>
        <dbReference type="Proteomes" id="UP000189701"/>
    </source>
</evidence>
<dbReference type="InterPro" id="IPR021109">
    <property type="entry name" value="Peptidase_aspartic_dom_sf"/>
</dbReference>
<keyword evidence="1" id="KW-1185">Reference proteome</keyword>
<reference evidence="1" key="1">
    <citation type="journal article" date="2013" name="Genome Biol.">
        <title>Reference genomes and transcriptomes of Nicotiana sylvestris and Nicotiana tomentosiformis.</title>
        <authorList>
            <person name="Sierro N."/>
            <person name="Battey J.N."/>
            <person name="Ouadi S."/>
            <person name="Bovet L."/>
            <person name="Goepfert S."/>
            <person name="Bakaher N."/>
            <person name="Peitsch M.C."/>
            <person name="Ivanov N.V."/>
        </authorList>
    </citation>
    <scope>NUCLEOTIDE SEQUENCE [LARGE SCALE GENOMIC DNA]</scope>
</reference>
<dbReference type="Proteomes" id="UP000189701">
    <property type="component" value="Unplaced"/>
</dbReference>
<protein>
    <submittedName>
        <fullName evidence="2">Uncharacterized protein LOC104215183</fullName>
    </submittedName>
</protein>
<dbReference type="Gene3D" id="2.40.70.10">
    <property type="entry name" value="Acid Proteases"/>
    <property type="match status" value="1"/>
</dbReference>
<organism evidence="1 2">
    <name type="scientific">Nicotiana sylvestris</name>
    <name type="common">Wood tobacco</name>
    <name type="synonym">South American tobacco</name>
    <dbReference type="NCBI Taxonomy" id="4096"/>
    <lineage>
        <taxon>Eukaryota</taxon>
        <taxon>Viridiplantae</taxon>
        <taxon>Streptophyta</taxon>
        <taxon>Embryophyta</taxon>
        <taxon>Tracheophyta</taxon>
        <taxon>Spermatophyta</taxon>
        <taxon>Magnoliopsida</taxon>
        <taxon>eudicotyledons</taxon>
        <taxon>Gunneridae</taxon>
        <taxon>Pentapetalae</taxon>
        <taxon>asterids</taxon>
        <taxon>lamiids</taxon>
        <taxon>Solanales</taxon>
        <taxon>Solanaceae</taxon>
        <taxon>Nicotianoideae</taxon>
        <taxon>Nicotianeae</taxon>
        <taxon>Nicotiana</taxon>
    </lineage>
</organism>
<dbReference type="PANTHER" id="PTHR33067">
    <property type="entry name" value="RNA-DIRECTED DNA POLYMERASE-RELATED"/>
    <property type="match status" value="1"/>
</dbReference>
<dbReference type="CDD" id="cd00303">
    <property type="entry name" value="retropepsin_like"/>
    <property type="match status" value="1"/>
</dbReference>
<accession>A0A1U7VMZ6</accession>
<dbReference type="AlphaFoldDB" id="A0A1U7VMZ6"/>
<gene>
    <name evidence="2" type="primary">LOC104215183</name>
</gene>
<proteinExistence type="predicted"/>
<dbReference type="RefSeq" id="XP_009763240.1">
    <property type="nucleotide sequence ID" value="XM_009764938.1"/>
</dbReference>
<sequence>MGCIENIFKQMMEKNVDSDAQLASHNTSIHNLEVQMERISQALNTHPKGELLSDTMVNPKGGNNTGHVMAVTTRSGKGANAPTSSQRKLVDDEKVEQEDETLNNVVQEVNHSRDHVVDILEPVVQKAKAPLPKPPPPYPQKLAKKNGENQFKKFIDMMKRRSINVSLVEVLEQIPSYTKFMKDLVTKKRSMNFETIKVTHQMSAIMHSMAPKLEDPGAFMIPCTIGNVEFAKAICDLGASKYLMPYSVFKTLGIGQPRPTSMRLQMADRTMKRPLGVIEDVLVRVDNFILPADFFILDCEVPIILGRPFLATGKALINVEAKELTFWIGDEKVVDSTLAALQKRKKAIGWILADIQGISPAFFIHKINLEEYAKPSIEHQKRLNEVMQEVVKKEIIKWLDVEVVYSISDSS</sequence>
<dbReference type="PANTHER" id="PTHR33067:SF9">
    <property type="entry name" value="RNA-DIRECTED DNA POLYMERASE"/>
    <property type="match status" value="1"/>
</dbReference>
<evidence type="ECO:0000313" key="2">
    <source>
        <dbReference type="RefSeq" id="XP_009763240.1"/>
    </source>
</evidence>
<name>A0A1U7VMZ6_NICSY</name>
<dbReference type="eggNOG" id="KOG0017">
    <property type="taxonomic scope" value="Eukaryota"/>
</dbReference>
<reference evidence="2" key="2">
    <citation type="submission" date="2025-08" db="UniProtKB">
        <authorList>
            <consortium name="RefSeq"/>
        </authorList>
    </citation>
    <scope>IDENTIFICATION</scope>
    <source>
        <tissue evidence="2">Leaf</tissue>
    </source>
</reference>